<dbReference type="InterPro" id="IPR006145">
    <property type="entry name" value="PsdUridine_synth_RsuA/RluA"/>
</dbReference>
<dbReference type="InterPro" id="IPR042092">
    <property type="entry name" value="PsdUridine_s_RsuA/RluB/E/F_cat"/>
</dbReference>
<dbReference type="InterPro" id="IPR000748">
    <property type="entry name" value="PsdUridine_synth_RsuA/RluB/E/F"/>
</dbReference>
<dbReference type="PROSITE" id="PS50889">
    <property type="entry name" value="S4"/>
    <property type="match status" value="1"/>
</dbReference>
<reference evidence="8" key="1">
    <citation type="journal article" date="2019" name="Int. J. Syst. Evol. Microbiol.">
        <title>The Global Catalogue of Microorganisms (GCM) 10K type strain sequencing project: providing services to taxonomists for standard genome sequencing and annotation.</title>
        <authorList>
            <consortium name="The Broad Institute Genomics Platform"/>
            <consortium name="The Broad Institute Genome Sequencing Center for Infectious Disease"/>
            <person name="Wu L."/>
            <person name="Ma J."/>
        </authorList>
    </citation>
    <scope>NUCLEOTIDE SEQUENCE [LARGE SCALE GENOMIC DNA]</scope>
    <source>
        <strain evidence="8">CCUG 67170</strain>
    </source>
</reference>
<accession>A0ABV8CT61</accession>
<dbReference type="SUPFAM" id="SSF55120">
    <property type="entry name" value="Pseudouridine synthase"/>
    <property type="match status" value="1"/>
</dbReference>
<evidence type="ECO:0000256" key="3">
    <source>
        <dbReference type="ARBA" id="ARBA00023235"/>
    </source>
</evidence>
<dbReference type="CDD" id="cd00165">
    <property type="entry name" value="S4"/>
    <property type="match status" value="1"/>
</dbReference>
<dbReference type="Pfam" id="PF00849">
    <property type="entry name" value="PseudoU_synth_2"/>
    <property type="match status" value="1"/>
</dbReference>
<evidence type="ECO:0000313" key="8">
    <source>
        <dbReference type="Proteomes" id="UP001595807"/>
    </source>
</evidence>
<organism evidence="7 8">
    <name type="scientific">Streptococcus caprae</name>
    <dbReference type="NCBI Taxonomy" id="1640501"/>
    <lineage>
        <taxon>Bacteria</taxon>
        <taxon>Bacillati</taxon>
        <taxon>Bacillota</taxon>
        <taxon>Bacilli</taxon>
        <taxon>Lactobacillales</taxon>
        <taxon>Streptococcaceae</taxon>
        <taxon>Streptococcus</taxon>
    </lineage>
</organism>
<dbReference type="InterPro" id="IPR020103">
    <property type="entry name" value="PsdUridine_synth_cat_dom_sf"/>
</dbReference>
<dbReference type="EC" id="5.4.99.-" evidence="5"/>
<dbReference type="Proteomes" id="UP001595807">
    <property type="component" value="Unassembled WGS sequence"/>
</dbReference>
<dbReference type="Pfam" id="PF01479">
    <property type="entry name" value="S4"/>
    <property type="match status" value="1"/>
</dbReference>
<evidence type="ECO:0000256" key="1">
    <source>
        <dbReference type="ARBA" id="ARBA00008348"/>
    </source>
</evidence>
<dbReference type="InterPro" id="IPR036986">
    <property type="entry name" value="S4_RNA-bd_sf"/>
</dbReference>
<dbReference type="SMART" id="SM00363">
    <property type="entry name" value="S4"/>
    <property type="match status" value="1"/>
</dbReference>
<evidence type="ECO:0000259" key="6">
    <source>
        <dbReference type="SMART" id="SM00363"/>
    </source>
</evidence>
<dbReference type="EMBL" id="JBHRZV010000002">
    <property type="protein sequence ID" value="MFC3927129.1"/>
    <property type="molecule type" value="Genomic_DNA"/>
</dbReference>
<dbReference type="Gene3D" id="3.30.70.580">
    <property type="entry name" value="Pseudouridine synthase I, catalytic domain, N-terminal subdomain"/>
    <property type="match status" value="1"/>
</dbReference>
<evidence type="ECO:0000256" key="4">
    <source>
        <dbReference type="PROSITE-ProRule" id="PRU00182"/>
    </source>
</evidence>
<dbReference type="CDD" id="cd02553">
    <property type="entry name" value="PseudoU_synth_RsuA"/>
    <property type="match status" value="1"/>
</dbReference>
<dbReference type="Gene3D" id="3.10.290.10">
    <property type="entry name" value="RNA-binding S4 domain"/>
    <property type="match status" value="1"/>
</dbReference>
<keyword evidence="3 5" id="KW-0413">Isomerase</keyword>
<protein>
    <recommendedName>
        <fullName evidence="5">Pseudouridine synthase</fullName>
        <ecNumber evidence="5">5.4.99.-</ecNumber>
    </recommendedName>
</protein>
<dbReference type="InterPro" id="IPR018496">
    <property type="entry name" value="PsdUridine_synth_RsuA/RluB_CS"/>
</dbReference>
<sequence length="239" mass="26620">MRLDKLLEIAELGSKNQVKKLLKSRQVTVDGQIVTRSNAIVDAGLQDIRVARKQVTVEGSAYFLLNKPQGVVSAVRDDQFDTVIDCLALEDQVPGLYPVGRLDRDTEGLMLLTNNGPLGFRMLHPQYHVTKTYYVEVNGLLGEDAAIFFKDGVVFEGGRVCKPADLQIVEAQAGLSKAYVTISEGSFHQVKKMCLAYGVKVTYLKRISFGSFVLEDDLLPGHYRELTLTEQEKLKDYFG</sequence>
<proteinExistence type="inferred from homology"/>
<dbReference type="InterPro" id="IPR002942">
    <property type="entry name" value="S4_RNA-bd"/>
</dbReference>
<dbReference type="PROSITE" id="PS01149">
    <property type="entry name" value="PSI_RSU"/>
    <property type="match status" value="1"/>
</dbReference>
<dbReference type="NCBIfam" id="TIGR00093">
    <property type="entry name" value="pseudouridine synthase"/>
    <property type="match status" value="1"/>
</dbReference>
<dbReference type="PANTHER" id="PTHR47683">
    <property type="entry name" value="PSEUDOURIDINE SYNTHASE FAMILY PROTEIN-RELATED"/>
    <property type="match status" value="1"/>
</dbReference>
<comment type="caution">
    <text evidence="7">The sequence shown here is derived from an EMBL/GenBank/DDBJ whole genome shotgun (WGS) entry which is preliminary data.</text>
</comment>
<dbReference type="PANTHER" id="PTHR47683:SF4">
    <property type="entry name" value="PSEUDOURIDINE SYNTHASE"/>
    <property type="match status" value="1"/>
</dbReference>
<keyword evidence="2 4" id="KW-0694">RNA-binding</keyword>
<dbReference type="Gene3D" id="3.30.70.1560">
    <property type="entry name" value="Alpha-L RNA-binding motif"/>
    <property type="match status" value="1"/>
</dbReference>
<dbReference type="InterPro" id="IPR050343">
    <property type="entry name" value="RsuA_PseudoU_synthase"/>
</dbReference>
<keyword evidence="8" id="KW-1185">Reference proteome</keyword>
<dbReference type="SUPFAM" id="SSF55174">
    <property type="entry name" value="Alpha-L RNA-binding motif"/>
    <property type="match status" value="1"/>
</dbReference>
<dbReference type="GO" id="GO:0160136">
    <property type="term" value="F:16S rRNA pseudouridine(516) synthase activity"/>
    <property type="evidence" value="ECO:0007669"/>
    <property type="project" value="UniProtKB-EC"/>
</dbReference>
<evidence type="ECO:0000256" key="2">
    <source>
        <dbReference type="ARBA" id="ARBA00022884"/>
    </source>
</evidence>
<evidence type="ECO:0000256" key="5">
    <source>
        <dbReference type="RuleBase" id="RU003887"/>
    </source>
</evidence>
<evidence type="ECO:0000313" key="7">
    <source>
        <dbReference type="EMBL" id="MFC3927129.1"/>
    </source>
</evidence>
<dbReference type="RefSeq" id="WP_380424331.1">
    <property type="nucleotide sequence ID" value="NZ_JBHRZV010000002.1"/>
</dbReference>
<name>A0ABV8CT61_9STRE</name>
<dbReference type="InterPro" id="IPR020094">
    <property type="entry name" value="TruA/RsuA/RluB/E/F_N"/>
</dbReference>
<feature type="domain" description="RNA-binding S4" evidence="6">
    <location>
        <begin position="1"/>
        <end position="63"/>
    </location>
</feature>
<gene>
    <name evidence="7" type="ORF">ACFORF_00580</name>
</gene>
<comment type="similarity">
    <text evidence="1 5">Belongs to the pseudouridine synthase RsuA family.</text>
</comment>